<evidence type="ECO:0008006" key="12">
    <source>
        <dbReference type="Google" id="ProtNLM"/>
    </source>
</evidence>
<dbReference type="RefSeq" id="WP_053924928.1">
    <property type="nucleotide sequence ID" value="NZ_LGKG01000140.1"/>
</dbReference>
<evidence type="ECO:0000256" key="7">
    <source>
        <dbReference type="ARBA" id="ARBA00022840"/>
    </source>
</evidence>
<comment type="similarity">
    <text evidence="2">Belongs to the EccB family.</text>
</comment>
<keyword evidence="11" id="KW-1185">Reference proteome</keyword>
<dbReference type="EMBL" id="LGKG01000140">
    <property type="protein sequence ID" value="KPC62348.1"/>
    <property type="molecule type" value="Genomic_DNA"/>
</dbReference>
<evidence type="ECO:0000256" key="3">
    <source>
        <dbReference type="ARBA" id="ARBA00022475"/>
    </source>
</evidence>
<dbReference type="GO" id="GO:0005886">
    <property type="term" value="C:plasma membrane"/>
    <property type="evidence" value="ECO:0007669"/>
    <property type="project" value="UniProtKB-SubCell"/>
</dbReference>
<keyword evidence="5" id="KW-0547">Nucleotide-binding</keyword>
<evidence type="ECO:0000256" key="9">
    <source>
        <dbReference type="ARBA" id="ARBA00023136"/>
    </source>
</evidence>
<evidence type="ECO:0000256" key="4">
    <source>
        <dbReference type="ARBA" id="ARBA00022692"/>
    </source>
</evidence>
<dbReference type="GO" id="GO:0005576">
    <property type="term" value="C:extracellular region"/>
    <property type="evidence" value="ECO:0007669"/>
    <property type="project" value="TreeGrafter"/>
</dbReference>
<comment type="caution">
    <text evidence="10">The sequence shown here is derived from an EMBL/GenBank/DDBJ whole genome shotgun (WGS) entry which is preliminary data.</text>
</comment>
<dbReference type="Proteomes" id="UP000037982">
    <property type="component" value="Unassembled WGS sequence"/>
</dbReference>
<dbReference type="Gene3D" id="2.40.50.910">
    <property type="entry name" value="Type VII secretion system EccB, repeat 3 domain"/>
    <property type="match status" value="1"/>
</dbReference>
<keyword evidence="3" id="KW-1003">Cell membrane</keyword>
<dbReference type="GO" id="GO:0005524">
    <property type="term" value="F:ATP binding"/>
    <property type="evidence" value="ECO:0007669"/>
    <property type="project" value="UniProtKB-KW"/>
</dbReference>
<keyword evidence="6" id="KW-0378">Hydrolase</keyword>
<dbReference type="PATRIC" id="fig|66876.3.peg.4292"/>
<evidence type="ECO:0000256" key="5">
    <source>
        <dbReference type="ARBA" id="ARBA00022741"/>
    </source>
</evidence>
<comment type="subcellular location">
    <subcellularLocation>
        <location evidence="1">Cell membrane</location>
        <topology evidence="1">Single-pass membrane protein</topology>
    </subcellularLocation>
</comment>
<evidence type="ECO:0000256" key="1">
    <source>
        <dbReference type="ARBA" id="ARBA00004162"/>
    </source>
</evidence>
<reference evidence="11" key="1">
    <citation type="submission" date="2015-07" db="EMBL/GenBank/DDBJ databases">
        <authorList>
            <person name="Ju K.-S."/>
            <person name="Doroghazi J.R."/>
            <person name="Metcalf W.W."/>
        </authorList>
    </citation>
    <scope>NUCLEOTIDE SEQUENCE [LARGE SCALE GENOMIC DNA]</scope>
    <source>
        <strain evidence="11">NRRL ISP-5002</strain>
    </source>
</reference>
<evidence type="ECO:0000256" key="6">
    <source>
        <dbReference type="ARBA" id="ARBA00022801"/>
    </source>
</evidence>
<evidence type="ECO:0000313" key="10">
    <source>
        <dbReference type="EMBL" id="KPC62348.1"/>
    </source>
</evidence>
<dbReference type="PANTHER" id="PTHR40765">
    <property type="entry name" value="ESX-2 SECRETION SYSTEM ATPASE ECCB2"/>
    <property type="match status" value="1"/>
</dbReference>
<dbReference type="GO" id="GO:0016787">
    <property type="term" value="F:hydrolase activity"/>
    <property type="evidence" value="ECO:0007669"/>
    <property type="project" value="UniProtKB-KW"/>
</dbReference>
<evidence type="ECO:0000256" key="8">
    <source>
        <dbReference type="ARBA" id="ARBA00022989"/>
    </source>
</evidence>
<keyword evidence="7" id="KW-0067">ATP-binding</keyword>
<proteinExistence type="inferred from homology"/>
<evidence type="ECO:0000313" key="11">
    <source>
        <dbReference type="Proteomes" id="UP000037982"/>
    </source>
</evidence>
<name>A0A0N0XWE9_9ACTN</name>
<organism evidence="10 11">
    <name type="scientific">Streptomyces chattanoogensis</name>
    <dbReference type="NCBI Taxonomy" id="66876"/>
    <lineage>
        <taxon>Bacteria</taxon>
        <taxon>Bacillati</taxon>
        <taxon>Actinomycetota</taxon>
        <taxon>Actinomycetes</taxon>
        <taxon>Kitasatosporales</taxon>
        <taxon>Streptomycetaceae</taxon>
        <taxon>Streptomyces</taxon>
    </lineage>
</organism>
<accession>A0A0N0XWE9</accession>
<dbReference type="InterPro" id="IPR042485">
    <property type="entry name" value="T7SS_EccB_R3"/>
</dbReference>
<dbReference type="Pfam" id="PF05108">
    <property type="entry name" value="T7SS_ESX1_EccB"/>
    <property type="match status" value="1"/>
</dbReference>
<dbReference type="InterPro" id="IPR007795">
    <property type="entry name" value="T7SS_EccB"/>
</dbReference>
<gene>
    <name evidence="10" type="ORF">ADL29_19515</name>
</gene>
<evidence type="ECO:0000256" key="2">
    <source>
        <dbReference type="ARBA" id="ARBA00008149"/>
    </source>
</evidence>
<dbReference type="InterPro" id="IPR044857">
    <property type="entry name" value="T7SS_EccB_R1"/>
</dbReference>
<keyword evidence="4" id="KW-0812">Transmembrane</keyword>
<dbReference type="PANTHER" id="PTHR40765:SF2">
    <property type="entry name" value="ESX-2 SECRETION SYSTEM ATPASE ECCB2"/>
    <property type="match status" value="1"/>
</dbReference>
<sequence length="553" mass="59421">MASRRDELNAYSFARKRTNAAFLKPLPNGSIESAPKPLKAVVPSIVMGVLVLVGFGACGILKPVAPQGWDNVGENVIVGDKSTTRYVVLNHKDANGNDQKMLHPVLNLASARLLLDPDKFKVTPVKEEELDKAKIAHGPAVGIPFAPDRLPDKDDVAKPKTWAVCNRAGSGKGSKPQQAVFVLAGNDKKKIEESTGGRVDDDQALFVTNSEGKRFLVDQHGVKFEFDSTFGGQRPPGGKTKAAADEDIQRILFGDKPPQLVTDEWLNTLIKSPYPIYMPTIPGAGRQVQNDDLPAADNKVGNVVQDSSSGQKYVVTNDGVQKVSNFIAKFLTNGQNAKDVTKTDNELVVKSLATTSIRNVQKDEDTGQFKDYLGTPIPGSDFPNPWPKQEVDMANNFGESSQTGGVNHATDTGVSCTAYQGTNTKFPGADKLGYPKGLPDMLTWVGDDYPVKISSGTHAYVTPGSGLVYRAVSSPTSNSGSTFLVTDTGLRYNVPTNNDSKNKAGNDKEEQGVAMYRLGYKGVRQPDILMAWSNLLSAGPSLDVHAAEKTQGS</sequence>
<protein>
    <recommendedName>
        <fullName evidence="12">Type VII secretion protein EccB</fullName>
    </recommendedName>
</protein>
<dbReference type="AlphaFoldDB" id="A0A0N0XWE9"/>
<keyword evidence="8" id="KW-1133">Transmembrane helix</keyword>
<keyword evidence="9" id="KW-0472">Membrane</keyword>
<dbReference type="Gene3D" id="3.30.2390.20">
    <property type="entry name" value="Type VII secretion system EccB, repeat 1 domain"/>
    <property type="match status" value="1"/>
</dbReference>